<dbReference type="GO" id="GO:0009252">
    <property type="term" value="P:peptidoglycan biosynthetic process"/>
    <property type="evidence" value="ECO:0007669"/>
    <property type="project" value="UniProtKB-KW"/>
</dbReference>
<evidence type="ECO:0000256" key="5">
    <source>
        <dbReference type="ARBA" id="ARBA00022679"/>
    </source>
</evidence>
<evidence type="ECO:0000256" key="4">
    <source>
        <dbReference type="ARBA" id="ARBA00022618"/>
    </source>
</evidence>
<dbReference type="InterPro" id="IPR001986">
    <property type="entry name" value="Enolpyruvate_Tfrase_dom"/>
</dbReference>
<keyword evidence="5 17" id="KW-0808">Transferase</keyword>
<organism evidence="17 18">
    <name type="scientific">Candidatus Stercoripulliclostridium pullicola</name>
    <dbReference type="NCBI Taxonomy" id="2840953"/>
    <lineage>
        <taxon>Bacteria</taxon>
        <taxon>Bacillati</taxon>
        <taxon>Bacillota</taxon>
        <taxon>Clostridia</taxon>
        <taxon>Eubacteriales</taxon>
        <taxon>Candidatus Stercoripulliclostridium</taxon>
    </lineage>
</organism>
<dbReference type="GO" id="GO:0005737">
    <property type="term" value="C:cytoplasm"/>
    <property type="evidence" value="ECO:0007669"/>
    <property type="project" value="UniProtKB-SubCell"/>
</dbReference>
<evidence type="ECO:0000259" key="16">
    <source>
        <dbReference type="Pfam" id="PF00275"/>
    </source>
</evidence>
<dbReference type="GO" id="GO:0008760">
    <property type="term" value="F:UDP-N-acetylglucosamine 1-carboxyvinyltransferase activity"/>
    <property type="evidence" value="ECO:0007669"/>
    <property type="project" value="UniProtKB-EC"/>
</dbReference>
<evidence type="ECO:0000256" key="2">
    <source>
        <dbReference type="ARBA" id="ARBA00004752"/>
    </source>
</evidence>
<dbReference type="GO" id="GO:0008360">
    <property type="term" value="P:regulation of cell shape"/>
    <property type="evidence" value="ECO:0007669"/>
    <property type="project" value="UniProtKB-KW"/>
</dbReference>
<protein>
    <recommendedName>
        <fullName evidence="12">UDP-N-acetylglucosamine 1-carboxyvinyltransferase</fullName>
        <ecNumber evidence="11">2.5.1.7</ecNumber>
    </recommendedName>
    <alternativeName>
        <fullName evidence="13">Enoylpyruvate transferase</fullName>
    </alternativeName>
    <alternativeName>
        <fullName evidence="14">UDP-N-acetylglucosamine enolpyruvyl transferase</fullName>
    </alternativeName>
</protein>
<evidence type="ECO:0000256" key="15">
    <source>
        <dbReference type="ARBA" id="ARBA00047527"/>
    </source>
</evidence>
<name>A0A940ID52_9FIRM</name>
<evidence type="ECO:0000256" key="12">
    <source>
        <dbReference type="ARBA" id="ARBA00039754"/>
    </source>
</evidence>
<proteinExistence type="inferred from homology"/>
<dbReference type="SUPFAM" id="SSF55205">
    <property type="entry name" value="EPT/RTPC-like"/>
    <property type="match status" value="1"/>
</dbReference>
<keyword evidence="8" id="KW-0131">Cell cycle</keyword>
<keyword evidence="7" id="KW-0573">Peptidoglycan synthesis</keyword>
<evidence type="ECO:0000256" key="9">
    <source>
        <dbReference type="ARBA" id="ARBA00023316"/>
    </source>
</evidence>
<comment type="catalytic activity">
    <reaction evidence="15">
        <text>phosphoenolpyruvate + UDP-N-acetyl-alpha-D-glucosamine = UDP-N-acetyl-3-O-(1-carboxyvinyl)-alpha-D-glucosamine + phosphate</text>
        <dbReference type="Rhea" id="RHEA:18681"/>
        <dbReference type="ChEBI" id="CHEBI:43474"/>
        <dbReference type="ChEBI" id="CHEBI:57705"/>
        <dbReference type="ChEBI" id="CHEBI:58702"/>
        <dbReference type="ChEBI" id="CHEBI:68483"/>
        <dbReference type="EC" id="2.5.1.7"/>
    </reaction>
</comment>
<gene>
    <name evidence="17" type="ORF">IAB16_02255</name>
</gene>
<dbReference type="Pfam" id="PF00275">
    <property type="entry name" value="EPSP_synthase"/>
    <property type="match status" value="1"/>
</dbReference>
<dbReference type="Gene3D" id="3.65.10.10">
    <property type="entry name" value="Enolpyruvate transferase domain"/>
    <property type="match status" value="2"/>
</dbReference>
<dbReference type="Proteomes" id="UP000727857">
    <property type="component" value="Unassembled WGS sequence"/>
</dbReference>
<evidence type="ECO:0000256" key="7">
    <source>
        <dbReference type="ARBA" id="ARBA00022984"/>
    </source>
</evidence>
<keyword evidence="6" id="KW-0133">Cell shape</keyword>
<evidence type="ECO:0000256" key="13">
    <source>
        <dbReference type="ARBA" id="ARBA00042443"/>
    </source>
</evidence>
<evidence type="ECO:0000256" key="14">
    <source>
        <dbReference type="ARBA" id="ARBA00042842"/>
    </source>
</evidence>
<feature type="non-terminal residue" evidence="17">
    <location>
        <position position="228"/>
    </location>
</feature>
<dbReference type="GO" id="GO:0051301">
    <property type="term" value="P:cell division"/>
    <property type="evidence" value="ECO:0007669"/>
    <property type="project" value="UniProtKB-KW"/>
</dbReference>
<dbReference type="GO" id="GO:0071555">
    <property type="term" value="P:cell wall organization"/>
    <property type="evidence" value="ECO:0007669"/>
    <property type="project" value="UniProtKB-KW"/>
</dbReference>
<evidence type="ECO:0000313" key="17">
    <source>
        <dbReference type="EMBL" id="MBO8423837.1"/>
    </source>
</evidence>
<dbReference type="InterPro" id="IPR036968">
    <property type="entry name" value="Enolpyruvate_Tfrase_sf"/>
</dbReference>
<evidence type="ECO:0000256" key="1">
    <source>
        <dbReference type="ARBA" id="ARBA00004496"/>
    </source>
</evidence>
<reference evidence="17" key="2">
    <citation type="journal article" date="2021" name="PeerJ">
        <title>Extensive microbial diversity within the chicken gut microbiome revealed by metagenomics and culture.</title>
        <authorList>
            <person name="Gilroy R."/>
            <person name="Ravi A."/>
            <person name="Getino M."/>
            <person name="Pursley I."/>
            <person name="Horton D.L."/>
            <person name="Alikhan N.F."/>
            <person name="Baker D."/>
            <person name="Gharbi K."/>
            <person name="Hall N."/>
            <person name="Watson M."/>
            <person name="Adriaenssens E.M."/>
            <person name="Foster-Nyarko E."/>
            <person name="Jarju S."/>
            <person name="Secka A."/>
            <person name="Antonio M."/>
            <person name="Oren A."/>
            <person name="Chaudhuri R.R."/>
            <person name="La Ragione R."/>
            <person name="Hildebrand F."/>
            <person name="Pallen M.J."/>
        </authorList>
    </citation>
    <scope>NUCLEOTIDE SEQUENCE</scope>
    <source>
        <strain evidence="17">517</strain>
    </source>
</reference>
<evidence type="ECO:0000256" key="8">
    <source>
        <dbReference type="ARBA" id="ARBA00023306"/>
    </source>
</evidence>
<keyword evidence="3" id="KW-0963">Cytoplasm</keyword>
<sequence>MSKYIINGGRKLRGTVCVQGAKNAVLPLFAAALLTDERVVIHNCPDLIDVSNMARILNSLGAETERRGDSVTIDTGYMRSHEIPSRLAGELRSSIFTLGALLGRAKKAKVAYPGGCDIGLRPIDIHLKALKEMNVRIADRYGYILCDATDMRPAAVTLDYPSVGATENVMLLAATADGVTTIANAAREPEVVDLQNFLNRMGARVSGAGTSFIRVEGVRSLKGTEYST</sequence>
<feature type="domain" description="Enolpyruvate transferase" evidence="16">
    <location>
        <begin position="7"/>
        <end position="227"/>
    </location>
</feature>
<comment type="similarity">
    <text evidence="10">Belongs to the EPSP synthase family. MurA subfamily.</text>
</comment>
<dbReference type="EC" id="2.5.1.7" evidence="11"/>
<reference evidence="17" key="1">
    <citation type="submission" date="2020-10" db="EMBL/GenBank/DDBJ databases">
        <authorList>
            <person name="Gilroy R."/>
        </authorList>
    </citation>
    <scope>NUCLEOTIDE SEQUENCE</scope>
    <source>
        <strain evidence="17">517</strain>
    </source>
</reference>
<comment type="subcellular location">
    <subcellularLocation>
        <location evidence="1">Cytoplasm</location>
    </subcellularLocation>
</comment>
<dbReference type="InterPro" id="IPR013792">
    <property type="entry name" value="RNA3'P_cycl/enolpyr_Trfase_a/b"/>
</dbReference>
<dbReference type="InterPro" id="IPR050068">
    <property type="entry name" value="MurA_subfamily"/>
</dbReference>
<evidence type="ECO:0000256" key="10">
    <source>
        <dbReference type="ARBA" id="ARBA00038367"/>
    </source>
</evidence>
<dbReference type="AlphaFoldDB" id="A0A940ID52"/>
<dbReference type="PANTHER" id="PTHR43783:SF1">
    <property type="entry name" value="UDP-N-ACETYLGLUCOSAMINE 1-CARBOXYVINYLTRANSFERASE"/>
    <property type="match status" value="1"/>
</dbReference>
<dbReference type="EMBL" id="JADINF010000058">
    <property type="protein sequence ID" value="MBO8423837.1"/>
    <property type="molecule type" value="Genomic_DNA"/>
</dbReference>
<evidence type="ECO:0000256" key="3">
    <source>
        <dbReference type="ARBA" id="ARBA00022490"/>
    </source>
</evidence>
<evidence type="ECO:0000256" key="11">
    <source>
        <dbReference type="ARBA" id="ARBA00039108"/>
    </source>
</evidence>
<evidence type="ECO:0000313" key="18">
    <source>
        <dbReference type="Proteomes" id="UP000727857"/>
    </source>
</evidence>
<evidence type="ECO:0000256" key="6">
    <source>
        <dbReference type="ARBA" id="ARBA00022960"/>
    </source>
</evidence>
<accession>A0A940ID52</accession>
<keyword evidence="4" id="KW-0132">Cell division</keyword>
<comment type="pathway">
    <text evidence="2">Cell wall biogenesis; peptidoglycan biosynthesis.</text>
</comment>
<comment type="caution">
    <text evidence="17">The sequence shown here is derived from an EMBL/GenBank/DDBJ whole genome shotgun (WGS) entry which is preliminary data.</text>
</comment>
<keyword evidence="9" id="KW-0961">Cell wall biogenesis/degradation</keyword>
<dbReference type="PANTHER" id="PTHR43783">
    <property type="entry name" value="UDP-N-ACETYLGLUCOSAMINE 1-CARBOXYVINYLTRANSFERASE"/>
    <property type="match status" value="1"/>
</dbReference>